<gene>
    <name evidence="1" type="primary">RvY_18680-1</name>
    <name evidence="1" type="synonym">RvY_18680.1</name>
    <name evidence="1" type="ORF">RvY_18680</name>
</gene>
<name>A0A1D1W6N3_RAMVA</name>
<dbReference type="EMBL" id="BDGG01000020">
    <property type="protein sequence ID" value="GAV09082.1"/>
    <property type="molecule type" value="Genomic_DNA"/>
</dbReference>
<sequence>MRSAMGISDGKLMQLYSAIVRSLRAIPRAFEPKIKCAYQGTLHTFQQRPIPHDEDGLEKNVDEYFDDVL</sequence>
<evidence type="ECO:0000313" key="1">
    <source>
        <dbReference type="EMBL" id="GAV09082.1"/>
    </source>
</evidence>
<proteinExistence type="predicted"/>
<evidence type="ECO:0000313" key="2">
    <source>
        <dbReference type="Proteomes" id="UP000186922"/>
    </source>
</evidence>
<reference evidence="1 2" key="1">
    <citation type="journal article" date="2016" name="Nat. Commun.">
        <title>Extremotolerant tardigrade genome and improved radiotolerance of human cultured cells by tardigrade-unique protein.</title>
        <authorList>
            <person name="Hashimoto T."/>
            <person name="Horikawa D.D."/>
            <person name="Saito Y."/>
            <person name="Kuwahara H."/>
            <person name="Kozuka-Hata H."/>
            <person name="Shin-I T."/>
            <person name="Minakuchi Y."/>
            <person name="Ohishi K."/>
            <person name="Motoyama A."/>
            <person name="Aizu T."/>
            <person name="Enomoto A."/>
            <person name="Kondo K."/>
            <person name="Tanaka S."/>
            <person name="Hara Y."/>
            <person name="Koshikawa S."/>
            <person name="Sagara H."/>
            <person name="Miura T."/>
            <person name="Yokobori S."/>
            <person name="Miyagawa K."/>
            <person name="Suzuki Y."/>
            <person name="Kubo T."/>
            <person name="Oyama M."/>
            <person name="Kohara Y."/>
            <person name="Fujiyama A."/>
            <person name="Arakawa K."/>
            <person name="Katayama T."/>
            <person name="Toyoda A."/>
            <person name="Kunieda T."/>
        </authorList>
    </citation>
    <scope>NUCLEOTIDE SEQUENCE [LARGE SCALE GENOMIC DNA]</scope>
    <source>
        <strain evidence="1 2">YOKOZUNA-1</strain>
    </source>
</reference>
<dbReference type="AlphaFoldDB" id="A0A1D1W6N3"/>
<protein>
    <submittedName>
        <fullName evidence="1">Uncharacterized protein</fullName>
    </submittedName>
</protein>
<dbReference type="Proteomes" id="UP000186922">
    <property type="component" value="Unassembled WGS sequence"/>
</dbReference>
<keyword evidence="2" id="KW-1185">Reference proteome</keyword>
<organism evidence="1 2">
    <name type="scientific">Ramazzottius varieornatus</name>
    <name type="common">Water bear</name>
    <name type="synonym">Tardigrade</name>
    <dbReference type="NCBI Taxonomy" id="947166"/>
    <lineage>
        <taxon>Eukaryota</taxon>
        <taxon>Metazoa</taxon>
        <taxon>Ecdysozoa</taxon>
        <taxon>Tardigrada</taxon>
        <taxon>Eutardigrada</taxon>
        <taxon>Parachela</taxon>
        <taxon>Hypsibioidea</taxon>
        <taxon>Ramazzottiidae</taxon>
        <taxon>Ramazzottius</taxon>
    </lineage>
</organism>
<comment type="caution">
    <text evidence="1">The sequence shown here is derived from an EMBL/GenBank/DDBJ whole genome shotgun (WGS) entry which is preliminary data.</text>
</comment>
<accession>A0A1D1W6N3</accession>